<dbReference type="Proteomes" id="UP001165190">
    <property type="component" value="Unassembled WGS sequence"/>
</dbReference>
<dbReference type="EMBL" id="BSYR01000013">
    <property type="protein sequence ID" value="GMI76929.1"/>
    <property type="molecule type" value="Genomic_DNA"/>
</dbReference>
<gene>
    <name evidence="1" type="ORF">HRI_001362200</name>
</gene>
<protein>
    <submittedName>
        <fullName evidence="1">Myo-inositol monophosphatase like 2, HISTIDINE BIOSYNTHESIS 7</fullName>
    </submittedName>
</protein>
<name>A0A9W7HGB5_HIBTR</name>
<dbReference type="Gene3D" id="3.30.540.10">
    <property type="entry name" value="Fructose-1,6-Bisphosphatase, subunit A, domain 1"/>
    <property type="match status" value="1"/>
</dbReference>
<organism evidence="1 2">
    <name type="scientific">Hibiscus trionum</name>
    <name type="common">Flower of an hour</name>
    <dbReference type="NCBI Taxonomy" id="183268"/>
    <lineage>
        <taxon>Eukaryota</taxon>
        <taxon>Viridiplantae</taxon>
        <taxon>Streptophyta</taxon>
        <taxon>Embryophyta</taxon>
        <taxon>Tracheophyta</taxon>
        <taxon>Spermatophyta</taxon>
        <taxon>Magnoliopsida</taxon>
        <taxon>eudicotyledons</taxon>
        <taxon>Gunneridae</taxon>
        <taxon>Pentapetalae</taxon>
        <taxon>rosids</taxon>
        <taxon>malvids</taxon>
        <taxon>Malvales</taxon>
        <taxon>Malvaceae</taxon>
        <taxon>Malvoideae</taxon>
        <taxon>Hibiscus</taxon>
    </lineage>
</organism>
<keyword evidence="2" id="KW-1185">Reference proteome</keyword>
<evidence type="ECO:0000313" key="2">
    <source>
        <dbReference type="Proteomes" id="UP001165190"/>
    </source>
</evidence>
<comment type="caution">
    <text evidence="1">The sequence shown here is derived from an EMBL/GenBank/DDBJ whole genome shotgun (WGS) entry which is preliminary data.</text>
</comment>
<sequence>MIPHSKLPNHTDPSLLNDPYLHRFVEVDNKLADAAGEAICNYFKKRFEILDEEDLSNPVTIADQAAEEAMILIFFFMICQFV</sequence>
<dbReference type="SUPFAM" id="SSF56655">
    <property type="entry name" value="Carbohydrate phosphatase"/>
    <property type="match status" value="1"/>
</dbReference>
<proteinExistence type="predicted"/>
<accession>A0A9W7HGB5</accession>
<dbReference type="OrthoDB" id="10254945at2759"/>
<evidence type="ECO:0000313" key="1">
    <source>
        <dbReference type="EMBL" id="GMI76929.1"/>
    </source>
</evidence>
<reference evidence="1" key="1">
    <citation type="submission" date="2023-05" db="EMBL/GenBank/DDBJ databases">
        <title>Genome and transcriptome analyses reveal genes involved in the formation of fine ridges on petal epidermal cells in Hibiscus trionum.</title>
        <authorList>
            <person name="Koshimizu S."/>
            <person name="Masuda S."/>
            <person name="Ishii T."/>
            <person name="Shirasu K."/>
            <person name="Hoshino A."/>
            <person name="Arita M."/>
        </authorList>
    </citation>
    <scope>NUCLEOTIDE SEQUENCE</scope>
    <source>
        <strain evidence="1">Hamamatsu line</strain>
    </source>
</reference>
<dbReference type="AlphaFoldDB" id="A0A9W7HGB5"/>